<comment type="similarity">
    <text evidence="2">Belongs to the MYBBP1A family.</text>
</comment>
<feature type="region of interest" description="Disordered" evidence="4">
    <location>
        <begin position="50"/>
        <end position="79"/>
    </location>
</feature>
<dbReference type="GO" id="GO:0003677">
    <property type="term" value="F:DNA binding"/>
    <property type="evidence" value="ECO:0007669"/>
    <property type="project" value="InterPro"/>
</dbReference>
<feature type="compositionally biased region" description="Basic and acidic residues" evidence="4">
    <location>
        <begin position="50"/>
        <end position="64"/>
    </location>
</feature>
<evidence type="ECO:0000256" key="4">
    <source>
        <dbReference type="SAM" id="MobiDB-lite"/>
    </source>
</evidence>
<feature type="region of interest" description="Disordered" evidence="4">
    <location>
        <begin position="585"/>
        <end position="607"/>
    </location>
</feature>
<evidence type="ECO:0000313" key="6">
    <source>
        <dbReference type="Proteomes" id="UP000232323"/>
    </source>
</evidence>
<proteinExistence type="inferred from homology"/>
<comment type="caution">
    <text evidence="5">The sequence shown here is derived from an EMBL/GenBank/DDBJ whole genome shotgun (WGS) entry which is preliminary data.</text>
</comment>
<name>A0A250XMM3_9CHLO</name>
<dbReference type="InterPro" id="IPR007015">
    <property type="entry name" value="DNA_pol_V/MYBBP1A"/>
</dbReference>
<keyword evidence="6" id="KW-1185">Reference proteome</keyword>
<evidence type="ECO:0000256" key="3">
    <source>
        <dbReference type="ARBA" id="ARBA00023242"/>
    </source>
</evidence>
<feature type="compositionally biased region" description="Acidic residues" evidence="4">
    <location>
        <begin position="993"/>
        <end position="1035"/>
    </location>
</feature>
<feature type="compositionally biased region" description="Basic and acidic residues" evidence="4">
    <location>
        <begin position="1474"/>
        <end position="1491"/>
    </location>
</feature>
<sequence>MSADGPPSGEAPVNALTASQQVLDCFWNLADKDEEKRLKAADSLVRELMDRQREYSEQQRKSTDSKSVNTPVPTLEELESLPKPRRQELALQKSCPLMVYALRRLIRGLGSGRPGARQGFSTALALLLSQQSANGLGFVEARDVLVLLDTCLEATNSVKAGEVRDILVGRLFGLGALVRSGLLNLTIEQPVSLGGKAKTPGKKGKAAKPAEQPLEASDLIINHSLENHVWCVKELLSLASSKSFLREVAVGVVLELIQNLGSQGALQLLKASPQLQAFLKVKHREATPEALDMALCLWPILPAEHLKAAPLPPNCPSPPPSLLNLLLQHSLSATPTDRKEFASAGTDTDLAAFLSSAASAAYRSSLFSSSYLESVLPCLQGSITSNPRMHSLWQRLLPLLLPGMACNKSKEVSNSFTAPSVSVRQLESFWTVVVERGLLTTPSHERKFLAFRLFQTMLPHLGPEHIPVVLSRDFARVLANNLLKKDNYLHAAAKRCLEALNTFVAGGSSGSADRLAVAGVLKRLGAQGLNLEQLRVLQGGSGPAKGGLGAGKGLEPNGLLAGLDALGVQNYITSLMHTFCSAGQTSSQSESASGTGARTEEHTSEGEAAVAAAAADLASRAESERAIAVEQLVAASRFQAASQADIGRVLNFLAIHAFLTVSTVQTKTAPVSWVVKESKKKQAGKGDSKNSSSTAAAAETDGAVPSGELQSAASLAVSVSAATRRLCTQRLVTLTGHFAPHKQQRGGSSSSSSSSSSSGGGSDVQQAPPHAAHVDGPALVSDVMQLLHLAVEGGEKYQASGLKVELTTTLSEDQDVSLTVLREIEAALEKKVAITAVHTGGALKDASSRPLGSPAALRGMLHLIRILQLNVIGDPEGLDPDLAAGIRRIAKEGLGASLDDLEVQAMPEAEDDGKEEGVVGDAGQDGAQEPWQNILVDVILTLLSRPATTLPTAPIREAVEAVWRGLAEGSVLTAAGMLDLVRVVVASAGQSGEGDDVIGDDDEEEVEEEMEVEEEADDDDTEEEEEEDDDDDNLEEDKGAVHKQVQENIKQMGEGKEGSEDEDEAEDVADDAEMFKMDAKMAAYLRDMVDQRKGAKERKLALANLRLRALALIEAFAKKAPGSPLLLLVVAPLAQAFADTRRSPSGASADLANRLRSVLRLVSVKPGRPLASLSELPMTVTDLESSLKKSLNIASRERDREAAQAASLAWCTLIKGASAAVEIEGALEVASHSFLSGMNDLLHKKKSRLHRSSFEMLLREAPAAALPALPNLLDSCLSLARGGASSSSSSHSRVEALLLLAALLHPSSHMSGGKKAKSKLAVEEAEVKGEGEVAEDASSSSLLVLREAVMQQGTAVGAALVAAATGEGHATAASHVKALKAAVLILERLVVMFQRKRLVEVLGHNFVTGMARSIATVREIGVSTAVEKQLSRLVTAAGIADLVSKTGPDPALKSKLLKARATLSIQTVLTDGDSLPKTDKEATEGVDKVHTSENSGKPTLLEGKGKKGNVPTKKQEKKVEEDADKGSTAQPRKRRGDGEVQRNVGVSSQSREVAVEAGASKRPKQFAAHAASMDPSKDNAKTSGLKNIPAQKDVTKGMAATSSLASISAGSPKVTTKQTEAVGCEKYGKRGVEALSEGKRKKPKS</sequence>
<dbReference type="GO" id="GO:0005730">
    <property type="term" value="C:nucleolus"/>
    <property type="evidence" value="ECO:0007669"/>
    <property type="project" value="InterPro"/>
</dbReference>
<dbReference type="SUPFAM" id="SSF48371">
    <property type="entry name" value="ARM repeat"/>
    <property type="match status" value="2"/>
</dbReference>
<reference evidence="5 6" key="1">
    <citation type="submission" date="2017-08" db="EMBL/GenBank/DDBJ databases">
        <title>Acidophilic green algal genome provides insights into adaptation to an acidic environment.</title>
        <authorList>
            <person name="Hirooka S."/>
            <person name="Hirose Y."/>
            <person name="Kanesaki Y."/>
            <person name="Higuchi S."/>
            <person name="Fujiwara T."/>
            <person name="Onuma R."/>
            <person name="Era A."/>
            <person name="Ohbayashi R."/>
            <person name="Uzuka A."/>
            <person name="Nozaki H."/>
            <person name="Yoshikawa H."/>
            <person name="Miyagishima S.Y."/>
        </authorList>
    </citation>
    <scope>NUCLEOTIDE SEQUENCE [LARGE SCALE GENOMIC DNA]</scope>
    <source>
        <strain evidence="5 6">NIES-2499</strain>
    </source>
</reference>
<evidence type="ECO:0008006" key="7">
    <source>
        <dbReference type="Google" id="ProtNLM"/>
    </source>
</evidence>
<feature type="region of interest" description="Disordered" evidence="4">
    <location>
        <begin position="676"/>
        <end position="702"/>
    </location>
</feature>
<feature type="region of interest" description="Disordered" evidence="4">
    <location>
        <begin position="1471"/>
        <end position="1588"/>
    </location>
</feature>
<evidence type="ECO:0000313" key="5">
    <source>
        <dbReference type="EMBL" id="GAX84351.1"/>
    </source>
</evidence>
<comment type="subcellular location">
    <subcellularLocation>
        <location evidence="1">Nucleus</location>
    </subcellularLocation>
</comment>
<protein>
    <recommendedName>
        <fullName evidence="7">Myb-binding protein 1A</fullName>
    </recommendedName>
</protein>
<dbReference type="EMBL" id="BEGY01000123">
    <property type="protein sequence ID" value="GAX84351.1"/>
    <property type="molecule type" value="Genomic_DNA"/>
</dbReference>
<dbReference type="GO" id="GO:0006355">
    <property type="term" value="P:regulation of DNA-templated transcription"/>
    <property type="evidence" value="ECO:0007669"/>
    <property type="project" value="InterPro"/>
</dbReference>
<dbReference type="Pfam" id="PF04931">
    <property type="entry name" value="DNA_pol_phi"/>
    <property type="match status" value="2"/>
</dbReference>
<feature type="compositionally biased region" description="Polar residues" evidence="4">
    <location>
        <begin position="585"/>
        <end position="596"/>
    </location>
</feature>
<dbReference type="STRING" id="1157962.A0A250XMM3"/>
<feature type="compositionally biased region" description="Low complexity" evidence="4">
    <location>
        <begin position="746"/>
        <end position="757"/>
    </location>
</feature>
<evidence type="ECO:0000256" key="1">
    <source>
        <dbReference type="ARBA" id="ARBA00004123"/>
    </source>
</evidence>
<organism evidence="5 6">
    <name type="scientific">Chlamydomonas eustigma</name>
    <dbReference type="NCBI Taxonomy" id="1157962"/>
    <lineage>
        <taxon>Eukaryota</taxon>
        <taxon>Viridiplantae</taxon>
        <taxon>Chlorophyta</taxon>
        <taxon>core chlorophytes</taxon>
        <taxon>Chlorophyceae</taxon>
        <taxon>CS clade</taxon>
        <taxon>Chlamydomonadales</taxon>
        <taxon>Chlamydomonadaceae</taxon>
        <taxon>Chlamydomonas</taxon>
    </lineage>
</organism>
<accession>A0A250XMM3</accession>
<dbReference type="PANTHER" id="PTHR13213">
    <property type="entry name" value="MYB-BINDING PROTEIN 1A FAMILY MEMBER"/>
    <property type="match status" value="1"/>
</dbReference>
<dbReference type="OrthoDB" id="553366at2759"/>
<feature type="region of interest" description="Disordered" evidence="4">
    <location>
        <begin position="991"/>
        <end position="1037"/>
    </location>
</feature>
<dbReference type="Proteomes" id="UP000232323">
    <property type="component" value="Unassembled WGS sequence"/>
</dbReference>
<keyword evidence="3" id="KW-0539">Nucleus</keyword>
<evidence type="ECO:0000256" key="2">
    <source>
        <dbReference type="ARBA" id="ARBA00006809"/>
    </source>
</evidence>
<dbReference type="InterPro" id="IPR016024">
    <property type="entry name" value="ARM-type_fold"/>
</dbReference>
<dbReference type="PANTHER" id="PTHR13213:SF2">
    <property type="entry name" value="MYB-BINDING PROTEIN 1A"/>
    <property type="match status" value="1"/>
</dbReference>
<gene>
    <name evidence="5" type="ORF">CEUSTIGMA_g11773.t1</name>
</gene>
<feature type="region of interest" description="Disordered" evidence="4">
    <location>
        <begin position="737"/>
        <end position="774"/>
    </location>
</feature>